<dbReference type="InterPro" id="IPR033650">
    <property type="entry name" value="Ribosomal_mL46_NUDIX"/>
</dbReference>
<accession>A0A9P4LWH0</accession>
<dbReference type="InterPro" id="IPR040008">
    <property type="entry name" value="Ribosomal_mL46"/>
</dbReference>
<protein>
    <recommendedName>
        <fullName evidence="7">Large ribosomal subunit protein mL46</fullName>
    </recommendedName>
</protein>
<comment type="caution">
    <text evidence="9">The sequence shown here is derived from an EMBL/GenBank/DDBJ whole genome shotgun (WGS) entry which is preliminary data.</text>
</comment>
<dbReference type="PANTHER" id="PTHR13124:SF12">
    <property type="entry name" value="LARGE RIBOSOMAL SUBUNIT PROTEIN ML46"/>
    <property type="match status" value="1"/>
</dbReference>
<dbReference type="CDD" id="cd04661">
    <property type="entry name" value="NUDIX_MRP_L46"/>
    <property type="match status" value="1"/>
</dbReference>
<keyword evidence="4" id="KW-0689">Ribosomal protein</keyword>
<proteinExistence type="inferred from homology"/>
<dbReference type="GO" id="GO:0003735">
    <property type="term" value="F:structural constituent of ribosome"/>
    <property type="evidence" value="ECO:0007669"/>
    <property type="project" value="InterPro"/>
</dbReference>
<dbReference type="GO" id="GO:0005743">
    <property type="term" value="C:mitochondrial inner membrane"/>
    <property type="evidence" value="ECO:0007669"/>
    <property type="project" value="UniProtKB-ARBA"/>
</dbReference>
<dbReference type="EMBL" id="ML978724">
    <property type="protein sequence ID" value="KAF2086474.1"/>
    <property type="molecule type" value="Genomic_DNA"/>
</dbReference>
<evidence type="ECO:0000256" key="1">
    <source>
        <dbReference type="ARBA" id="ARBA00004173"/>
    </source>
</evidence>
<dbReference type="AlphaFoldDB" id="A0A9P4LWH0"/>
<evidence type="ECO:0000256" key="4">
    <source>
        <dbReference type="ARBA" id="ARBA00022980"/>
    </source>
</evidence>
<dbReference type="Pfam" id="PF11788">
    <property type="entry name" value="MRP-L46"/>
    <property type="match status" value="1"/>
</dbReference>
<dbReference type="GO" id="GO:0005762">
    <property type="term" value="C:mitochondrial large ribosomal subunit"/>
    <property type="evidence" value="ECO:0007669"/>
    <property type="project" value="TreeGrafter"/>
</dbReference>
<feature type="domain" description="Large ribosomal subunit protein mL46 N-terminal" evidence="8">
    <location>
        <begin position="61"/>
        <end position="198"/>
    </location>
</feature>
<evidence type="ECO:0000313" key="9">
    <source>
        <dbReference type="EMBL" id="KAF2086474.1"/>
    </source>
</evidence>
<dbReference type="PANTHER" id="PTHR13124">
    <property type="entry name" value="39S RIBOSOMAL PROTEIN L46, MITOCHONDRIAL PRECURSOR-RELATED"/>
    <property type="match status" value="1"/>
</dbReference>
<evidence type="ECO:0000256" key="2">
    <source>
        <dbReference type="ARBA" id="ARBA00009070"/>
    </source>
</evidence>
<keyword evidence="3" id="KW-0809">Transit peptide</keyword>
<gene>
    <name evidence="9" type="ORF">K490DRAFT_74419</name>
</gene>
<keyword evidence="5" id="KW-0496">Mitochondrion</keyword>
<evidence type="ECO:0000256" key="6">
    <source>
        <dbReference type="ARBA" id="ARBA00023274"/>
    </source>
</evidence>
<dbReference type="Proteomes" id="UP000799776">
    <property type="component" value="Unassembled WGS sequence"/>
</dbReference>
<dbReference type="Gene3D" id="3.90.79.10">
    <property type="entry name" value="Nucleoside Triphosphate Pyrophosphohydrolase"/>
    <property type="match status" value="1"/>
</dbReference>
<organism evidence="9 10">
    <name type="scientific">Saccharata proteae CBS 121410</name>
    <dbReference type="NCBI Taxonomy" id="1314787"/>
    <lineage>
        <taxon>Eukaryota</taxon>
        <taxon>Fungi</taxon>
        <taxon>Dikarya</taxon>
        <taxon>Ascomycota</taxon>
        <taxon>Pezizomycotina</taxon>
        <taxon>Dothideomycetes</taxon>
        <taxon>Dothideomycetes incertae sedis</taxon>
        <taxon>Botryosphaeriales</taxon>
        <taxon>Saccharataceae</taxon>
        <taxon>Saccharata</taxon>
    </lineage>
</organism>
<keyword evidence="10" id="KW-1185">Reference proteome</keyword>
<dbReference type="OrthoDB" id="414075at2759"/>
<sequence length="339" mass="38298">MNAGQRSARQLASRSDSVCISCRETISRRRYASAAAAVKPVAASETSIPPIAQASTPRQVYQIHSGVVVSRPPVITRDLHPFEKAFFLYQRRLNERLALSFTRHFYYKDDTPAGEEWKRRIKERKTAARDIGAYNAWDKETGWHDELLIGAQESEPDHQVEALIRDAETPNTVGGSNAEASKKFEPLERPMPRVSEADKTGDQKSLNRLLQRSIYLLVKNAAGKWVLPHDRLVGREHLDTAAQRVLEQIGGRRMNTWIVGKAPVGHHSLTFPEPTLTESGAEELGEKIFFMKVRIMAGQADLSENKTGFNDFKWLAKEEVQKIVAPEYWHSINKMLADL</sequence>
<evidence type="ECO:0000256" key="5">
    <source>
        <dbReference type="ARBA" id="ARBA00023128"/>
    </source>
</evidence>
<reference evidence="9" key="1">
    <citation type="journal article" date="2020" name="Stud. Mycol.">
        <title>101 Dothideomycetes genomes: a test case for predicting lifestyles and emergence of pathogens.</title>
        <authorList>
            <person name="Haridas S."/>
            <person name="Albert R."/>
            <person name="Binder M."/>
            <person name="Bloem J."/>
            <person name="Labutti K."/>
            <person name="Salamov A."/>
            <person name="Andreopoulos B."/>
            <person name="Baker S."/>
            <person name="Barry K."/>
            <person name="Bills G."/>
            <person name="Bluhm B."/>
            <person name="Cannon C."/>
            <person name="Castanera R."/>
            <person name="Culley D."/>
            <person name="Daum C."/>
            <person name="Ezra D."/>
            <person name="Gonzalez J."/>
            <person name="Henrissat B."/>
            <person name="Kuo A."/>
            <person name="Liang C."/>
            <person name="Lipzen A."/>
            <person name="Lutzoni F."/>
            <person name="Magnuson J."/>
            <person name="Mondo S."/>
            <person name="Nolan M."/>
            <person name="Ohm R."/>
            <person name="Pangilinan J."/>
            <person name="Park H.-J."/>
            <person name="Ramirez L."/>
            <person name="Alfaro M."/>
            <person name="Sun H."/>
            <person name="Tritt A."/>
            <person name="Yoshinaga Y."/>
            <person name="Zwiers L.-H."/>
            <person name="Turgeon B."/>
            <person name="Goodwin S."/>
            <person name="Spatafora J."/>
            <person name="Crous P."/>
            <person name="Grigoriev I."/>
        </authorList>
    </citation>
    <scope>NUCLEOTIDE SEQUENCE</scope>
    <source>
        <strain evidence="9">CBS 121410</strain>
    </source>
</reference>
<dbReference type="FunFam" id="3.90.79.10:FF:000018">
    <property type="entry name" value="39S ribosomal protein L46, mitochondrial"/>
    <property type="match status" value="1"/>
</dbReference>
<name>A0A9P4LWH0_9PEZI</name>
<evidence type="ECO:0000313" key="10">
    <source>
        <dbReference type="Proteomes" id="UP000799776"/>
    </source>
</evidence>
<dbReference type="InterPro" id="IPR021757">
    <property type="entry name" value="Ribosomal_mL46_N"/>
</dbReference>
<keyword evidence="6" id="KW-0687">Ribonucleoprotein</keyword>
<evidence type="ECO:0000256" key="3">
    <source>
        <dbReference type="ARBA" id="ARBA00022946"/>
    </source>
</evidence>
<evidence type="ECO:0000256" key="7">
    <source>
        <dbReference type="ARBA" id="ARBA00035190"/>
    </source>
</evidence>
<evidence type="ECO:0000259" key="8">
    <source>
        <dbReference type="Pfam" id="PF11788"/>
    </source>
</evidence>
<comment type="similarity">
    <text evidence="2">Belongs to the mitochondrion-specific ribosomal protein mL46 family.</text>
</comment>
<comment type="subcellular location">
    <subcellularLocation>
        <location evidence="1">Mitochondrion</location>
    </subcellularLocation>
</comment>